<dbReference type="InterPro" id="IPR058560">
    <property type="entry name" value="DNA_primase_C"/>
</dbReference>
<dbReference type="SUPFAM" id="SSF140914">
    <property type="entry name" value="PriB N-terminal domain-like"/>
    <property type="match status" value="1"/>
</dbReference>
<dbReference type="EMBL" id="CABMJJ010000002">
    <property type="protein sequence ID" value="VVC02702.1"/>
    <property type="molecule type" value="Genomic_DNA"/>
</dbReference>
<evidence type="ECO:0000259" key="8">
    <source>
        <dbReference type="Pfam" id="PF04104"/>
    </source>
</evidence>
<evidence type="ECO:0000256" key="6">
    <source>
        <dbReference type="ARBA" id="ARBA00023014"/>
    </source>
</evidence>
<dbReference type="CDD" id="cd06560">
    <property type="entry name" value="PriL"/>
    <property type="match status" value="1"/>
</dbReference>
<evidence type="ECO:0000256" key="2">
    <source>
        <dbReference type="ARBA" id="ARBA00022515"/>
    </source>
</evidence>
<proteinExistence type="inferred from homology"/>
<keyword evidence="4 7" id="KW-0479">Metal-binding</keyword>
<dbReference type="Proteomes" id="UP000789941">
    <property type="component" value="Unassembled WGS sequence"/>
</dbReference>
<keyword evidence="2 7" id="KW-0639">Primosome</keyword>
<dbReference type="GO" id="GO:0046872">
    <property type="term" value="F:metal ion binding"/>
    <property type="evidence" value="ECO:0007669"/>
    <property type="project" value="UniProtKB-KW"/>
</dbReference>
<sequence>MAEGLDFALKYPFSESAREYIKDLSLSERIVDLGVERIKKALSEKSSPRMLLHESDKKDEIASFASARMILGHLRNNFLTNRFAVNESKIIRTQLDRDDEQTINRVGAIFGIVTKSEGKRLLLDLPTYLRYSLRNPHYRLINRKLYSGFVEVTPDEKKRLIEEAVKKHIENIPLVRDPPDLIKQAGQKLLNEIPKSESRIIIKVESHPPCIAKLLEEMKKHNNLPHHARLYLVTYLLAIGINENQITEMFSDLPDFNEKVTRYQVGHIKKKGYNVPTCATVMTYGLCCAVCRIGHPLNWPGLNEKKGEK</sequence>
<comment type="subunit">
    <text evidence="7">Heterodimer of a small subunit (PriS) and a large subunit (PriL).</text>
</comment>
<feature type="binding site" evidence="7">
    <location>
        <position position="278"/>
    </location>
    <ligand>
        <name>[4Fe-4S] cluster</name>
        <dbReference type="ChEBI" id="CHEBI:49883"/>
    </ligand>
</feature>
<dbReference type="GO" id="GO:0051539">
    <property type="term" value="F:4 iron, 4 sulfur cluster binding"/>
    <property type="evidence" value="ECO:0007669"/>
    <property type="project" value="UniProtKB-UniRule"/>
</dbReference>
<accession>A0A5E4LRM6</accession>
<keyword evidence="3 7" id="KW-0235">DNA replication</keyword>
<feature type="domain" description="DNA primase large subunit C-terminal" evidence="8">
    <location>
        <begin position="204"/>
        <end position="283"/>
    </location>
</feature>
<comment type="similarity">
    <text evidence="7">Belongs to the eukaryotic-type primase large subunit family.</text>
</comment>
<dbReference type="HAMAP" id="MF_00701">
    <property type="entry name" value="DNA_primase_lrg_arc"/>
    <property type="match status" value="1"/>
</dbReference>
<keyword evidence="1 7" id="KW-0004">4Fe-4S</keyword>
<evidence type="ECO:0000256" key="7">
    <source>
        <dbReference type="HAMAP-Rule" id="MF_00701"/>
    </source>
</evidence>
<evidence type="ECO:0000256" key="3">
    <source>
        <dbReference type="ARBA" id="ARBA00022705"/>
    </source>
</evidence>
<organism evidence="9 10">
    <name type="scientific">Candidatus Bilamarchaeum dharawalense</name>
    <dbReference type="NCBI Taxonomy" id="2885759"/>
    <lineage>
        <taxon>Archaea</taxon>
        <taxon>Candidatus Micrarchaeota</taxon>
        <taxon>Candidatus Micrarchaeia</taxon>
        <taxon>Candidatus Anstonellales</taxon>
        <taxon>Candidatus Bilamarchaeaceae</taxon>
        <taxon>Candidatus Bilamarchaeum</taxon>
    </lineage>
</organism>
<evidence type="ECO:0000256" key="1">
    <source>
        <dbReference type="ARBA" id="ARBA00022485"/>
    </source>
</evidence>
<evidence type="ECO:0000313" key="10">
    <source>
        <dbReference type="Proteomes" id="UP000789941"/>
    </source>
</evidence>
<name>A0A5E4LRM6_9ARCH</name>
<dbReference type="GO" id="GO:1990077">
    <property type="term" value="C:primosome complex"/>
    <property type="evidence" value="ECO:0007669"/>
    <property type="project" value="UniProtKB-KW"/>
</dbReference>
<dbReference type="AlphaFoldDB" id="A0A5E4LRM6"/>
<dbReference type="GO" id="GO:0006269">
    <property type="term" value="P:DNA replication, synthesis of primer"/>
    <property type="evidence" value="ECO:0007669"/>
    <property type="project" value="UniProtKB-UniRule"/>
</dbReference>
<feature type="binding site" evidence="7">
    <location>
        <position position="287"/>
    </location>
    <ligand>
        <name>[4Fe-4S] cluster</name>
        <dbReference type="ChEBI" id="CHEBI:49883"/>
    </ligand>
</feature>
<evidence type="ECO:0000256" key="4">
    <source>
        <dbReference type="ARBA" id="ARBA00022723"/>
    </source>
</evidence>
<protein>
    <recommendedName>
        <fullName evidence="7">DNA primase large subunit PriL</fullName>
    </recommendedName>
</protein>
<dbReference type="Pfam" id="PF04104">
    <property type="entry name" value="DNA_primase_lrg"/>
    <property type="match status" value="1"/>
</dbReference>
<feature type="binding site" evidence="7">
    <location>
        <position position="291"/>
    </location>
    <ligand>
        <name>[4Fe-4S] cluster</name>
        <dbReference type="ChEBI" id="CHEBI:49883"/>
    </ligand>
</feature>
<dbReference type="InterPro" id="IPR023642">
    <property type="entry name" value="DNA_primase_lsu_PriL"/>
</dbReference>
<keyword evidence="6 7" id="KW-0411">Iron-sulfur</keyword>
<comment type="caution">
    <text evidence="9">The sequence shown here is derived from an EMBL/GenBank/DDBJ whole genome shotgun (WGS) entry which is preliminary data.</text>
</comment>
<dbReference type="GO" id="GO:0003899">
    <property type="term" value="F:DNA-directed RNA polymerase activity"/>
    <property type="evidence" value="ECO:0007669"/>
    <property type="project" value="InterPro"/>
</dbReference>
<evidence type="ECO:0000256" key="5">
    <source>
        <dbReference type="ARBA" id="ARBA00023004"/>
    </source>
</evidence>
<gene>
    <name evidence="7 9" type="primary">priL</name>
    <name evidence="9" type="ORF">LFW2832_01191</name>
</gene>
<comment type="function">
    <text evidence="7">Regulatory subunit of DNA primase, an RNA polymerase that catalyzes the synthesis of short RNA molecules used as primers for DNA polymerase during DNA replication. Stabilizes and modulates the activity of the small subunit, increasing the rate of DNA synthesis, and conferring RNA synthesis capability. The DNA polymerase activity may enable DNA primase to also catalyze primer extension after primer synthesis. May also play a role in DNA repair.</text>
</comment>
<comment type="cofactor">
    <cofactor evidence="7">
        <name>[4Fe-4S] cluster</name>
        <dbReference type="ChEBI" id="CHEBI:49883"/>
    </cofactor>
    <text evidence="7">Binds 1 [4Fe-4S] cluster.</text>
</comment>
<evidence type="ECO:0000313" key="9">
    <source>
        <dbReference type="EMBL" id="VVC02702.1"/>
    </source>
</evidence>
<reference evidence="9 10" key="1">
    <citation type="submission" date="2019-08" db="EMBL/GenBank/DDBJ databases">
        <authorList>
            <person name="Vazquez-Campos X."/>
        </authorList>
    </citation>
    <scope>NUCLEOTIDE SEQUENCE [LARGE SCALE GENOMIC DNA]</scope>
    <source>
        <strain evidence="9">LFW-283_2</strain>
    </source>
</reference>
<keyword evidence="5 7" id="KW-0408">Iron</keyword>
<feature type="binding site" evidence="7">
    <location>
        <position position="210"/>
    </location>
    <ligand>
        <name>[4Fe-4S] cluster</name>
        <dbReference type="ChEBI" id="CHEBI:49883"/>
    </ligand>
</feature>